<reference evidence="2 3" key="1">
    <citation type="submission" date="2019-02" db="EMBL/GenBank/DDBJ databases">
        <title>Deep-cultivation of Planctomycetes and their phenomic and genomic characterization uncovers novel biology.</title>
        <authorList>
            <person name="Wiegand S."/>
            <person name="Jogler M."/>
            <person name="Boedeker C."/>
            <person name="Pinto D."/>
            <person name="Vollmers J."/>
            <person name="Rivas-Marin E."/>
            <person name="Kohn T."/>
            <person name="Peeters S.H."/>
            <person name="Heuer A."/>
            <person name="Rast P."/>
            <person name="Oberbeckmann S."/>
            <person name="Bunk B."/>
            <person name="Jeske O."/>
            <person name="Meyerdierks A."/>
            <person name="Storesund J.E."/>
            <person name="Kallscheuer N."/>
            <person name="Luecker S."/>
            <person name="Lage O.M."/>
            <person name="Pohl T."/>
            <person name="Merkel B.J."/>
            <person name="Hornburger P."/>
            <person name="Mueller R.-W."/>
            <person name="Bruemmer F."/>
            <person name="Labrenz M."/>
            <person name="Spormann A.M."/>
            <person name="Op Den Camp H."/>
            <person name="Overmann J."/>
            <person name="Amann R."/>
            <person name="Jetten M.S.M."/>
            <person name="Mascher T."/>
            <person name="Medema M.H."/>
            <person name="Devos D.P."/>
            <person name="Kaster A.-K."/>
            <person name="Ovreas L."/>
            <person name="Rohde M."/>
            <person name="Galperin M.Y."/>
            <person name="Jogler C."/>
        </authorList>
    </citation>
    <scope>NUCLEOTIDE SEQUENCE [LARGE SCALE GENOMIC DNA]</scope>
    <source>
        <strain evidence="2 3">Mal64</strain>
    </source>
</reference>
<sequence>MKIRIKRHHDRVSNDRCFEDFRIARGRHPQLANVLGIDATLGKHSDRRTRQTLVEQQLHGDQPSSTTRSAKLEAAYSNA</sequence>
<feature type="region of interest" description="Disordered" evidence="1">
    <location>
        <begin position="54"/>
        <end position="79"/>
    </location>
</feature>
<accession>A0A5C5ZUM2</accession>
<gene>
    <name evidence="2" type="ORF">Mal64_10050</name>
</gene>
<proteinExistence type="predicted"/>
<evidence type="ECO:0000313" key="2">
    <source>
        <dbReference type="EMBL" id="TWT90611.1"/>
    </source>
</evidence>
<organism evidence="2 3">
    <name type="scientific">Pseudobythopirellula maris</name>
    <dbReference type="NCBI Taxonomy" id="2527991"/>
    <lineage>
        <taxon>Bacteria</taxon>
        <taxon>Pseudomonadati</taxon>
        <taxon>Planctomycetota</taxon>
        <taxon>Planctomycetia</taxon>
        <taxon>Pirellulales</taxon>
        <taxon>Lacipirellulaceae</taxon>
        <taxon>Pseudobythopirellula</taxon>
    </lineage>
</organism>
<evidence type="ECO:0000256" key="1">
    <source>
        <dbReference type="SAM" id="MobiDB-lite"/>
    </source>
</evidence>
<dbReference type="AlphaFoldDB" id="A0A5C5ZUM2"/>
<comment type="caution">
    <text evidence="2">The sequence shown here is derived from an EMBL/GenBank/DDBJ whole genome shotgun (WGS) entry which is preliminary data.</text>
</comment>
<name>A0A5C5ZUM2_9BACT</name>
<protein>
    <submittedName>
        <fullName evidence="2">Uncharacterized protein</fullName>
    </submittedName>
</protein>
<dbReference type="Proteomes" id="UP000315440">
    <property type="component" value="Unassembled WGS sequence"/>
</dbReference>
<dbReference type="EMBL" id="SJPQ01000001">
    <property type="protein sequence ID" value="TWT90611.1"/>
    <property type="molecule type" value="Genomic_DNA"/>
</dbReference>
<keyword evidence="3" id="KW-1185">Reference proteome</keyword>
<evidence type="ECO:0000313" key="3">
    <source>
        <dbReference type="Proteomes" id="UP000315440"/>
    </source>
</evidence>